<organism evidence="1 2">
    <name type="scientific">SAR86 cluster bacterium</name>
    <dbReference type="NCBI Taxonomy" id="2030880"/>
    <lineage>
        <taxon>Bacteria</taxon>
        <taxon>Pseudomonadati</taxon>
        <taxon>Pseudomonadota</taxon>
        <taxon>Gammaproteobacteria</taxon>
        <taxon>SAR86 cluster</taxon>
    </lineage>
</organism>
<gene>
    <name evidence="1" type="ORF">COC19_06940</name>
</gene>
<proteinExistence type="predicted"/>
<evidence type="ECO:0000313" key="2">
    <source>
        <dbReference type="Proteomes" id="UP000218172"/>
    </source>
</evidence>
<dbReference type="Proteomes" id="UP000218172">
    <property type="component" value="Unassembled WGS sequence"/>
</dbReference>
<dbReference type="AlphaFoldDB" id="A0A2A4MIV9"/>
<protein>
    <submittedName>
        <fullName evidence="1">Uncharacterized protein</fullName>
    </submittedName>
</protein>
<sequence>MYTKANLRSISNAHIFNRAELQFTVQLLRSYNPSLALQIQNILAAKHFESDSTSQVCDSYVLNLDSYTLKRVVETVGTAGHDLAQQVLQTNEGDYDKLLLTKQIVSKWLDYAKQYMSTQERMHWADA</sequence>
<name>A0A2A4MIV9_9GAMM</name>
<evidence type="ECO:0000313" key="1">
    <source>
        <dbReference type="EMBL" id="PCH59556.1"/>
    </source>
</evidence>
<accession>A0A2A4MIV9</accession>
<reference evidence="2" key="1">
    <citation type="submission" date="2017-08" db="EMBL/GenBank/DDBJ databases">
        <title>A dynamic microbial community with high functional redundancy inhabits the cold, oxic subseafloor aquifer.</title>
        <authorList>
            <person name="Tully B.J."/>
            <person name="Wheat C.G."/>
            <person name="Glazer B.T."/>
            <person name="Huber J.A."/>
        </authorList>
    </citation>
    <scope>NUCLEOTIDE SEQUENCE [LARGE SCALE GENOMIC DNA]</scope>
</reference>
<comment type="caution">
    <text evidence="1">The sequence shown here is derived from an EMBL/GenBank/DDBJ whole genome shotgun (WGS) entry which is preliminary data.</text>
</comment>
<dbReference type="EMBL" id="NVQR01000115">
    <property type="protein sequence ID" value="PCH59556.1"/>
    <property type="molecule type" value="Genomic_DNA"/>
</dbReference>